<evidence type="ECO:0000313" key="2">
    <source>
        <dbReference type="Proteomes" id="UP000256964"/>
    </source>
</evidence>
<gene>
    <name evidence="1" type="ORF">OH76DRAFT_1558654</name>
</gene>
<name>A0A371D0C7_9APHY</name>
<dbReference type="EMBL" id="KZ857431">
    <property type="protein sequence ID" value="RDX45983.1"/>
    <property type="molecule type" value="Genomic_DNA"/>
</dbReference>
<dbReference type="AlphaFoldDB" id="A0A371D0C7"/>
<dbReference type="OrthoDB" id="2758207at2759"/>
<organism evidence="1 2">
    <name type="scientific">Lentinus brumalis</name>
    <dbReference type="NCBI Taxonomy" id="2498619"/>
    <lineage>
        <taxon>Eukaryota</taxon>
        <taxon>Fungi</taxon>
        <taxon>Dikarya</taxon>
        <taxon>Basidiomycota</taxon>
        <taxon>Agaricomycotina</taxon>
        <taxon>Agaricomycetes</taxon>
        <taxon>Polyporales</taxon>
        <taxon>Polyporaceae</taxon>
        <taxon>Lentinus</taxon>
    </lineage>
</organism>
<dbReference type="Proteomes" id="UP000256964">
    <property type="component" value="Unassembled WGS sequence"/>
</dbReference>
<sequence>MVQPQLVPFNMTTSTTAMVRRTMGVGGLNEDVWTIVLEELSSMTREEATHLLAAMRTCSTLHKLGIKVLLDRDVVLDEVATVISFCHFLAANNYSRAHLWRSLVLKPFPISTTTSTALCAAMRHAIRLRKLTICGFDRLRYHVPEILEIMANMRHIRELKVEAREPTTALIGFLDTFRSNLTSVSIWEDQETKIYSHGGTPRAFNLLKHLRPSHSTLRSIYVHHLDMTGWDDIVLPEVRYLEAVAVSRIPATDVLVRAFPKLTRLSLSGAVRYKANNHDAYVHCREANIQAQNQRGKWSRLESVSGSMVDVFSLGLTCPLSWIFVYAERMSPDASRRMLQTLLESAPKLPNLGFLTKEDIFGLGSDYSRREYECERVEKTPGEREWLAKRTELSIRTIFDGYSDVLRDSACTLKQIDMRIAIPCILCDWDCEDDDPEDSFTDCPILKQLRSHNLFDETSLLLRTVPTLRDIELRLMHNIEEVQILTRMVPPHQ</sequence>
<protein>
    <recommendedName>
        <fullName evidence="3">F-box domain-containing protein</fullName>
    </recommendedName>
</protein>
<accession>A0A371D0C7</accession>
<proteinExistence type="predicted"/>
<evidence type="ECO:0008006" key="3">
    <source>
        <dbReference type="Google" id="ProtNLM"/>
    </source>
</evidence>
<reference evidence="1 2" key="1">
    <citation type="journal article" date="2018" name="Biotechnol. Biofuels">
        <title>Integrative visual omics of the white-rot fungus Polyporus brumalis exposes the biotechnological potential of its oxidative enzymes for delignifying raw plant biomass.</title>
        <authorList>
            <person name="Miyauchi S."/>
            <person name="Rancon A."/>
            <person name="Drula E."/>
            <person name="Hage H."/>
            <person name="Chaduli D."/>
            <person name="Favel A."/>
            <person name="Grisel S."/>
            <person name="Henrissat B."/>
            <person name="Herpoel-Gimbert I."/>
            <person name="Ruiz-Duenas F.J."/>
            <person name="Chevret D."/>
            <person name="Hainaut M."/>
            <person name="Lin J."/>
            <person name="Wang M."/>
            <person name="Pangilinan J."/>
            <person name="Lipzen A."/>
            <person name="Lesage-Meessen L."/>
            <person name="Navarro D."/>
            <person name="Riley R."/>
            <person name="Grigoriev I.V."/>
            <person name="Zhou S."/>
            <person name="Raouche S."/>
            <person name="Rosso M.N."/>
        </authorList>
    </citation>
    <scope>NUCLEOTIDE SEQUENCE [LARGE SCALE GENOMIC DNA]</scope>
    <source>
        <strain evidence="1 2">BRFM 1820</strain>
    </source>
</reference>
<dbReference type="InterPro" id="IPR032675">
    <property type="entry name" value="LRR_dom_sf"/>
</dbReference>
<keyword evidence="2" id="KW-1185">Reference proteome</keyword>
<evidence type="ECO:0000313" key="1">
    <source>
        <dbReference type="EMBL" id="RDX45983.1"/>
    </source>
</evidence>
<dbReference type="Gene3D" id="3.80.10.10">
    <property type="entry name" value="Ribonuclease Inhibitor"/>
    <property type="match status" value="1"/>
</dbReference>